<comment type="caution">
    <text evidence="1">The sequence shown here is derived from an EMBL/GenBank/DDBJ whole genome shotgun (WGS) entry which is preliminary data.</text>
</comment>
<dbReference type="AlphaFoldDB" id="W4LP95"/>
<evidence type="ECO:0000313" key="1">
    <source>
        <dbReference type="EMBL" id="ETW99883.1"/>
    </source>
</evidence>
<dbReference type="Pfam" id="PF08843">
    <property type="entry name" value="AbiEii"/>
    <property type="match status" value="1"/>
</dbReference>
<evidence type="ECO:0000313" key="2">
    <source>
        <dbReference type="Proteomes" id="UP000019140"/>
    </source>
</evidence>
<dbReference type="InterPro" id="IPR043519">
    <property type="entry name" value="NT_sf"/>
</dbReference>
<proteinExistence type="predicted"/>
<name>W4LP95_9BACT</name>
<organism evidence="1 2">
    <name type="scientific">Candidatus Entotheonella gemina</name>
    <dbReference type="NCBI Taxonomy" id="1429439"/>
    <lineage>
        <taxon>Bacteria</taxon>
        <taxon>Pseudomonadati</taxon>
        <taxon>Nitrospinota/Tectimicrobiota group</taxon>
        <taxon>Candidatus Tectimicrobiota</taxon>
        <taxon>Candidatus Entotheonellia</taxon>
        <taxon>Candidatus Entotheonellales</taxon>
        <taxon>Candidatus Entotheonellaceae</taxon>
        <taxon>Candidatus Entotheonella</taxon>
    </lineage>
</organism>
<keyword evidence="2" id="KW-1185">Reference proteome</keyword>
<gene>
    <name evidence="1" type="ORF">ETSY2_40125</name>
</gene>
<dbReference type="SUPFAM" id="SSF81301">
    <property type="entry name" value="Nucleotidyltransferase"/>
    <property type="match status" value="1"/>
</dbReference>
<sequence>MNEQLEVLKLVALRLDEAGIAYMISGSIALSYYAQPRMTRDIDIVVELKSEDAERLADLFEADFYIDAEMIRDAIARSGMFNVIHYDSVIKVDFIIRKDTPYRQKEFARRCTMEIDGRTLWFVTPEDLLLSKLVWAADSESEMQLNDVRNLISEVAALDWNYIEFWATALQVEALLREVRE</sequence>
<reference evidence="1 2" key="1">
    <citation type="journal article" date="2014" name="Nature">
        <title>An environmental bacterial taxon with a large and distinct metabolic repertoire.</title>
        <authorList>
            <person name="Wilson M.C."/>
            <person name="Mori T."/>
            <person name="Ruckert C."/>
            <person name="Uria A.R."/>
            <person name="Helf M.J."/>
            <person name="Takada K."/>
            <person name="Gernert C."/>
            <person name="Steffens U.A."/>
            <person name="Heycke N."/>
            <person name="Schmitt S."/>
            <person name="Rinke C."/>
            <person name="Helfrich E.J."/>
            <person name="Brachmann A.O."/>
            <person name="Gurgui C."/>
            <person name="Wakimoto T."/>
            <person name="Kracht M."/>
            <person name="Crusemann M."/>
            <person name="Hentschel U."/>
            <person name="Abe I."/>
            <person name="Matsunaga S."/>
            <person name="Kalinowski J."/>
            <person name="Takeyama H."/>
            <person name="Piel J."/>
        </authorList>
    </citation>
    <scope>NUCLEOTIDE SEQUENCE [LARGE SCALE GENOMIC DNA]</scope>
    <source>
        <strain evidence="2">TSY2</strain>
    </source>
</reference>
<dbReference type="Proteomes" id="UP000019140">
    <property type="component" value="Unassembled WGS sequence"/>
</dbReference>
<dbReference type="HOGENOM" id="CLU_118457_0_0_7"/>
<protein>
    <submittedName>
        <fullName evidence="1">Uncharacterized protein</fullName>
    </submittedName>
</protein>
<dbReference type="InterPro" id="IPR014942">
    <property type="entry name" value="AbiEii"/>
</dbReference>
<dbReference type="Gene3D" id="3.30.460.40">
    <property type="match status" value="1"/>
</dbReference>
<accession>W4LP95</accession>
<dbReference type="EMBL" id="AZHX01001786">
    <property type="protein sequence ID" value="ETW99883.1"/>
    <property type="molecule type" value="Genomic_DNA"/>
</dbReference>